<comment type="caution">
    <text evidence="1">The sequence shown here is derived from an EMBL/GenBank/DDBJ whole genome shotgun (WGS) entry which is preliminary data.</text>
</comment>
<gene>
    <name evidence="1" type="ORF">OOT00_10030</name>
</gene>
<evidence type="ECO:0000313" key="1">
    <source>
        <dbReference type="EMBL" id="MCW7754323.1"/>
    </source>
</evidence>
<proteinExistence type="predicted"/>
<sequence>MEISERFIAAGRSSFVREVAIPVGEDIEKISKEFPCQDEILIEIEHKPEAFLSGLEALIGIVVFFGGWAGTKFLDEVYDAKFSPAVKDRLAKYIQKSGAHKKYSLAISINKKNSGASVLICSVGSTIEEIEASEAHIPSVLKIAEACLESGAEDIVHMFVIDNGNCNFKPLTYSSYGDALTGLKHMFPAKMPRYLDNDDC</sequence>
<accession>A0ABT3NA35</accession>
<reference evidence="1 2" key="1">
    <citation type="submission" date="2022-11" db="EMBL/GenBank/DDBJ databases">
        <title>Desulfobotulus tamanensis H1 sp. nov. - anaerobic, alkaliphilic, sulphate reducing bacterium isolated from terrestrial mud volcano.</title>
        <authorList>
            <person name="Frolova A."/>
            <person name="Merkel A.Y."/>
            <person name="Slobodkin A.I."/>
        </authorList>
    </citation>
    <scope>NUCLEOTIDE SEQUENCE [LARGE SCALE GENOMIC DNA]</scope>
    <source>
        <strain evidence="1 2">H1</strain>
    </source>
</reference>
<name>A0ABT3NA35_9BACT</name>
<keyword evidence="2" id="KW-1185">Reference proteome</keyword>
<dbReference type="EMBL" id="JAPFPW010000010">
    <property type="protein sequence ID" value="MCW7754323.1"/>
    <property type="molecule type" value="Genomic_DNA"/>
</dbReference>
<dbReference type="Proteomes" id="UP001209681">
    <property type="component" value="Unassembled WGS sequence"/>
</dbReference>
<evidence type="ECO:0000313" key="2">
    <source>
        <dbReference type="Proteomes" id="UP001209681"/>
    </source>
</evidence>
<organism evidence="1 2">
    <name type="scientific">Desulfobotulus pelophilus</name>
    <dbReference type="NCBI Taxonomy" id="2823377"/>
    <lineage>
        <taxon>Bacteria</taxon>
        <taxon>Pseudomonadati</taxon>
        <taxon>Thermodesulfobacteriota</taxon>
        <taxon>Desulfobacteria</taxon>
        <taxon>Desulfobacterales</taxon>
        <taxon>Desulfobacteraceae</taxon>
        <taxon>Desulfobotulus</taxon>
    </lineage>
</organism>
<dbReference type="RefSeq" id="WP_265425239.1">
    <property type="nucleotide sequence ID" value="NZ_JAPFPW010000010.1"/>
</dbReference>
<protein>
    <submittedName>
        <fullName evidence="1">Uncharacterized protein</fullName>
    </submittedName>
</protein>